<evidence type="ECO:0000313" key="1">
    <source>
        <dbReference type="EMBL" id="GIL74353.1"/>
    </source>
</evidence>
<keyword evidence="2" id="KW-1185">Reference proteome</keyword>
<gene>
    <name evidence="1" type="ORF">Vretifemale_4279</name>
</gene>
<dbReference type="AlphaFoldDB" id="A0A8J4DB95"/>
<dbReference type="EMBL" id="BNCP01000006">
    <property type="protein sequence ID" value="GIL74353.1"/>
    <property type="molecule type" value="Genomic_DNA"/>
</dbReference>
<sequence length="240" mass="26551">MTSKSQPDRWSRNCGSGGIGNSGHVTDYRSGVLIANWVEDDSKVMGAPSDTILTHTTPFQGPPTTTHRLLYTNAGKTGPDLIEACERHDLNRVGVKGELLTRHGRFDQPPIQCLGTTYQMTHGRVDGTDRRVQSYLWHGHKQNDLYVPHSTSGPQSMGLTTSKQQDWSAQGTNDPYLTTNRAVSLPPALCTAELPGRTQTLRPLADSGMLQHPAQRPKGESRDECDNNYRQIGLRVNYRS</sequence>
<comment type="caution">
    <text evidence="1">The sequence shown here is derived from an EMBL/GenBank/DDBJ whole genome shotgun (WGS) entry which is preliminary data.</text>
</comment>
<organism evidence="1 2">
    <name type="scientific">Volvox reticuliferus</name>
    <dbReference type="NCBI Taxonomy" id="1737510"/>
    <lineage>
        <taxon>Eukaryota</taxon>
        <taxon>Viridiplantae</taxon>
        <taxon>Chlorophyta</taxon>
        <taxon>core chlorophytes</taxon>
        <taxon>Chlorophyceae</taxon>
        <taxon>CS clade</taxon>
        <taxon>Chlamydomonadales</taxon>
        <taxon>Volvocaceae</taxon>
        <taxon>Volvox</taxon>
    </lineage>
</organism>
<name>A0A8J4DB95_9CHLO</name>
<proteinExistence type="predicted"/>
<dbReference type="Proteomes" id="UP000747110">
    <property type="component" value="Unassembled WGS sequence"/>
</dbReference>
<evidence type="ECO:0000313" key="2">
    <source>
        <dbReference type="Proteomes" id="UP000747110"/>
    </source>
</evidence>
<protein>
    <submittedName>
        <fullName evidence="1">Uncharacterized protein</fullName>
    </submittedName>
</protein>
<reference evidence="1" key="1">
    <citation type="journal article" date="2021" name="Proc. Natl. Acad. Sci. U.S.A.">
        <title>Three genomes in the algal genus Volvox reveal the fate of a haploid sex-determining region after a transition to homothallism.</title>
        <authorList>
            <person name="Yamamoto K."/>
            <person name="Hamaji T."/>
            <person name="Kawai-Toyooka H."/>
            <person name="Matsuzaki R."/>
            <person name="Takahashi F."/>
            <person name="Nishimura Y."/>
            <person name="Kawachi M."/>
            <person name="Noguchi H."/>
            <person name="Minakuchi Y."/>
            <person name="Umen J.G."/>
            <person name="Toyoda A."/>
            <person name="Nozaki H."/>
        </authorList>
    </citation>
    <scope>NUCLEOTIDE SEQUENCE</scope>
    <source>
        <strain evidence="1">NIES-3786</strain>
    </source>
</reference>
<accession>A0A8J4DB95</accession>
<dbReference type="OrthoDB" id="522049at2759"/>